<evidence type="ECO:0000256" key="1">
    <source>
        <dbReference type="SAM" id="MobiDB-lite"/>
    </source>
</evidence>
<protein>
    <submittedName>
        <fullName evidence="2">Uncharacterized protein</fullName>
    </submittedName>
</protein>
<dbReference type="AlphaFoldDB" id="A0A9W8JQH9"/>
<comment type="caution">
    <text evidence="2">The sequence shown here is derived from an EMBL/GenBank/DDBJ whole genome shotgun (WGS) entry which is preliminary data.</text>
</comment>
<proteinExistence type="predicted"/>
<feature type="region of interest" description="Disordered" evidence="1">
    <location>
        <begin position="1"/>
        <end position="30"/>
    </location>
</feature>
<evidence type="ECO:0000313" key="3">
    <source>
        <dbReference type="Proteomes" id="UP001148786"/>
    </source>
</evidence>
<evidence type="ECO:0000313" key="2">
    <source>
        <dbReference type="EMBL" id="KAJ3492954.1"/>
    </source>
</evidence>
<dbReference type="EMBL" id="JANKHO010002355">
    <property type="protein sequence ID" value="KAJ3492954.1"/>
    <property type="molecule type" value="Genomic_DNA"/>
</dbReference>
<organism evidence="2 3">
    <name type="scientific">Agrocybe chaxingu</name>
    <dbReference type="NCBI Taxonomy" id="84603"/>
    <lineage>
        <taxon>Eukaryota</taxon>
        <taxon>Fungi</taxon>
        <taxon>Dikarya</taxon>
        <taxon>Basidiomycota</taxon>
        <taxon>Agaricomycotina</taxon>
        <taxon>Agaricomycetes</taxon>
        <taxon>Agaricomycetidae</taxon>
        <taxon>Agaricales</taxon>
        <taxon>Agaricineae</taxon>
        <taxon>Strophariaceae</taxon>
        <taxon>Agrocybe</taxon>
    </lineage>
</organism>
<name>A0A9W8JQH9_9AGAR</name>
<keyword evidence="3" id="KW-1185">Reference proteome</keyword>
<gene>
    <name evidence="2" type="ORF">NLJ89_g11129</name>
</gene>
<reference evidence="2" key="1">
    <citation type="submission" date="2022-07" db="EMBL/GenBank/DDBJ databases">
        <title>Genome Sequence of Agrocybe chaxingu.</title>
        <authorList>
            <person name="Buettner E."/>
        </authorList>
    </citation>
    <scope>NUCLEOTIDE SEQUENCE</scope>
    <source>
        <strain evidence="2">MP-N11</strain>
    </source>
</reference>
<sequence length="134" mass="13796">MTIPQSAPIPIPTSAPGPRREAPNASPVLTTASPILTSLSAISSPTPSSRSLEHFSSFSGELFSGGSSTGSASVLEWNEHSEDGCSVGAGSMEEQQFADLPREGVSVEYVGLGTRMPAGASLSSDEERELDNAT</sequence>
<accession>A0A9W8JQH9</accession>
<dbReference type="Proteomes" id="UP001148786">
    <property type="component" value="Unassembled WGS sequence"/>
</dbReference>